<evidence type="ECO:0000313" key="3">
    <source>
        <dbReference type="Proteomes" id="UP000217895"/>
    </source>
</evidence>
<dbReference type="InterPro" id="IPR053146">
    <property type="entry name" value="QDO-like"/>
</dbReference>
<reference evidence="2 3" key="1">
    <citation type="submission" date="2017-06" db="EMBL/GenBank/DDBJ databases">
        <title>Genome sequencing of cyanobaciteial culture collection at National Institute for Environmental Studies (NIES).</title>
        <authorList>
            <person name="Hirose Y."/>
            <person name="Shimura Y."/>
            <person name="Fujisawa T."/>
            <person name="Nakamura Y."/>
            <person name="Kawachi M."/>
        </authorList>
    </citation>
    <scope>NUCLEOTIDE SEQUENCE [LARGE SCALE GENOMIC DNA]</scope>
    <source>
        <strain evidence="2 3">NIES-2135</strain>
    </source>
</reference>
<organism evidence="2 3">
    <name type="scientific">Leptolyngbya boryana NIES-2135</name>
    <dbReference type="NCBI Taxonomy" id="1973484"/>
    <lineage>
        <taxon>Bacteria</taxon>
        <taxon>Bacillati</taxon>
        <taxon>Cyanobacteriota</taxon>
        <taxon>Cyanophyceae</taxon>
        <taxon>Leptolyngbyales</taxon>
        <taxon>Leptolyngbyaceae</taxon>
        <taxon>Leptolyngbya group</taxon>
        <taxon>Leptolyngbya</taxon>
    </lineage>
</organism>
<dbReference type="PANTHER" id="PTHR36440:SF1">
    <property type="entry name" value="PUTATIVE (AFU_ORTHOLOGUE AFUA_8G07350)-RELATED"/>
    <property type="match status" value="1"/>
</dbReference>
<name>A0A1Z4JJH3_LEPBY</name>
<proteinExistence type="predicted"/>
<gene>
    <name evidence="2" type="ORF">NIES2135_37420</name>
</gene>
<dbReference type="SUPFAM" id="SSF51182">
    <property type="entry name" value="RmlC-like cupins"/>
    <property type="match status" value="1"/>
</dbReference>
<dbReference type="AlphaFoldDB" id="A0A1Z4JJH3"/>
<dbReference type="Proteomes" id="UP000217895">
    <property type="component" value="Chromosome"/>
</dbReference>
<dbReference type="InterPro" id="IPR013096">
    <property type="entry name" value="Cupin_2"/>
</dbReference>
<evidence type="ECO:0000259" key="1">
    <source>
        <dbReference type="Pfam" id="PF07883"/>
    </source>
</evidence>
<sequence>MSLPLILQPGEGRSVQIRTSTCTFKATGQETHGHFGLFEFVMEAGANGASPHIHKELTEMFYVVEGEVELLVGERHIIAEPKAFILVPENTPHGFANVGQTQATLLILFCPADSREQYFEGLAELTKDGRQPSQEELLELMQRFDQYPVLQSE</sequence>
<feature type="domain" description="Cupin type-2" evidence="1">
    <location>
        <begin position="39"/>
        <end position="108"/>
    </location>
</feature>
<protein>
    <submittedName>
        <fullName evidence="2">Cupin 2 barrel domain-containing protein</fullName>
    </submittedName>
</protein>
<evidence type="ECO:0000313" key="2">
    <source>
        <dbReference type="EMBL" id="BAY56880.1"/>
    </source>
</evidence>
<accession>A0A1Z4JJH3</accession>
<dbReference type="PANTHER" id="PTHR36440">
    <property type="entry name" value="PUTATIVE (AFU_ORTHOLOGUE AFUA_8G07350)-RELATED"/>
    <property type="match status" value="1"/>
</dbReference>
<dbReference type="Gene3D" id="2.60.120.10">
    <property type="entry name" value="Jelly Rolls"/>
    <property type="match status" value="1"/>
</dbReference>
<keyword evidence="3" id="KW-1185">Reference proteome</keyword>
<dbReference type="EMBL" id="AP018203">
    <property type="protein sequence ID" value="BAY56880.1"/>
    <property type="molecule type" value="Genomic_DNA"/>
</dbReference>
<dbReference type="InterPro" id="IPR011051">
    <property type="entry name" value="RmlC_Cupin_sf"/>
</dbReference>
<dbReference type="Pfam" id="PF07883">
    <property type="entry name" value="Cupin_2"/>
    <property type="match status" value="1"/>
</dbReference>
<dbReference type="InterPro" id="IPR014710">
    <property type="entry name" value="RmlC-like_jellyroll"/>
</dbReference>